<dbReference type="Pfam" id="PF04536">
    <property type="entry name" value="TPM_phosphatase"/>
    <property type="match status" value="1"/>
</dbReference>
<evidence type="ECO:0000313" key="3">
    <source>
        <dbReference type="EMBL" id="ADP72098.1"/>
    </source>
</evidence>
<dbReference type="PANTHER" id="PTHR30373:SF8">
    <property type="entry name" value="BLL7265 PROTEIN"/>
    <property type="match status" value="1"/>
</dbReference>
<keyword evidence="4" id="KW-1185">Reference proteome</keyword>
<gene>
    <name evidence="3" type="ordered locus">Rvan_2892</name>
</gene>
<evidence type="ECO:0000256" key="1">
    <source>
        <dbReference type="SAM" id="Phobius"/>
    </source>
</evidence>
<dbReference type="InterPro" id="IPR007621">
    <property type="entry name" value="TPM_dom"/>
</dbReference>
<dbReference type="eggNOG" id="COG3762">
    <property type="taxonomic scope" value="Bacteria"/>
</dbReference>
<dbReference type="HOGENOM" id="CLU_086382_0_0_5"/>
<feature type="transmembrane region" description="Helical" evidence="1">
    <location>
        <begin position="66"/>
        <end position="90"/>
    </location>
</feature>
<dbReference type="Gene3D" id="3.10.310.50">
    <property type="match status" value="1"/>
</dbReference>
<proteinExistence type="predicted"/>
<dbReference type="Proteomes" id="UP000001399">
    <property type="component" value="Chromosome"/>
</dbReference>
<protein>
    <recommendedName>
        <fullName evidence="2">TPM domain-containing protein</fullName>
    </recommendedName>
</protein>
<evidence type="ECO:0000313" key="4">
    <source>
        <dbReference type="Proteomes" id="UP000001399"/>
    </source>
</evidence>
<evidence type="ECO:0000259" key="2">
    <source>
        <dbReference type="Pfam" id="PF04536"/>
    </source>
</evidence>
<organism evidence="3 4">
    <name type="scientific">Rhodomicrobium vannielii (strain ATCC 17100 / DSM 162 / LMG 4299 / NCIMB 10020 / ATH 3.1.1)</name>
    <dbReference type="NCBI Taxonomy" id="648757"/>
    <lineage>
        <taxon>Bacteria</taxon>
        <taxon>Pseudomonadati</taxon>
        <taxon>Pseudomonadota</taxon>
        <taxon>Alphaproteobacteria</taxon>
        <taxon>Hyphomicrobiales</taxon>
        <taxon>Hyphomicrobiaceae</taxon>
        <taxon>Rhodomicrobium</taxon>
    </lineage>
</organism>
<dbReference type="OrthoDB" id="5825388at2"/>
<sequence length="205" mass="22936">MISHADKTAIEHAIAEEEARTSGEIVVVIARASADYYYVPYMWAALVALVVPWPLIHWTWMPVQMIYIIQLGVFAALALLLHYPPLRYALVPASVRRKRVHQRAAQQFVAQDIHTTAGHTGVLLFVSQAERRAEILVDAGIHEKVPDAEWKKIVDRLTDRIGRGEPAAGLEEAVHKIGEHLATHFPPDATKENLLPNHLVMLNAD</sequence>
<feature type="transmembrane region" description="Helical" evidence="1">
    <location>
        <begin position="41"/>
        <end position="60"/>
    </location>
</feature>
<dbReference type="RefSeq" id="WP_013420467.1">
    <property type="nucleotide sequence ID" value="NC_014664.1"/>
</dbReference>
<name>E3HZ51_RHOVT</name>
<dbReference type="STRING" id="648757.Rvan_2892"/>
<reference evidence="4" key="1">
    <citation type="journal article" date="2011" name="J. Bacteriol.">
        <title>Genome sequences of eight morphologically diverse alphaproteobacteria.</title>
        <authorList>
            <consortium name="US DOE Joint Genome Institute"/>
            <person name="Brown P.J."/>
            <person name="Kysela D.T."/>
            <person name="Buechlein A."/>
            <person name="Hemmerich C."/>
            <person name="Brun Y.V."/>
        </authorList>
    </citation>
    <scope>NUCLEOTIDE SEQUENCE [LARGE SCALE GENOMIC DNA]</scope>
    <source>
        <strain evidence="4">ATCC 17100 / ATH 3.1.1 / DSM 162 / LMG 4299</strain>
    </source>
</reference>
<dbReference type="PANTHER" id="PTHR30373">
    <property type="entry name" value="UPF0603 PROTEIN YGCG"/>
    <property type="match status" value="1"/>
</dbReference>
<dbReference type="AlphaFoldDB" id="E3HZ51"/>
<dbReference type="EMBL" id="CP002292">
    <property type="protein sequence ID" value="ADP72098.1"/>
    <property type="molecule type" value="Genomic_DNA"/>
</dbReference>
<keyword evidence="1" id="KW-0472">Membrane</keyword>
<keyword evidence="1" id="KW-1133">Transmembrane helix</keyword>
<keyword evidence="1" id="KW-0812">Transmembrane</keyword>
<feature type="domain" description="TPM" evidence="2">
    <location>
        <begin position="100"/>
        <end position="178"/>
    </location>
</feature>
<dbReference type="KEGG" id="rva:Rvan_2892"/>
<accession>E3HZ51</accession>